<dbReference type="AlphaFoldDB" id="A0A4Z2F5W6"/>
<sequence length="64" mass="6799">MASAVKRGTSSSVFTRKLAAYLAFPICVERTMKRLCASGHRCSRCLSGHDCSVFAGGGVTTNNE</sequence>
<organism evidence="1 2">
    <name type="scientific">Liparis tanakae</name>
    <name type="common">Tanaka's snailfish</name>
    <dbReference type="NCBI Taxonomy" id="230148"/>
    <lineage>
        <taxon>Eukaryota</taxon>
        <taxon>Metazoa</taxon>
        <taxon>Chordata</taxon>
        <taxon>Craniata</taxon>
        <taxon>Vertebrata</taxon>
        <taxon>Euteleostomi</taxon>
        <taxon>Actinopterygii</taxon>
        <taxon>Neopterygii</taxon>
        <taxon>Teleostei</taxon>
        <taxon>Neoteleostei</taxon>
        <taxon>Acanthomorphata</taxon>
        <taxon>Eupercaria</taxon>
        <taxon>Perciformes</taxon>
        <taxon>Cottioidei</taxon>
        <taxon>Cottales</taxon>
        <taxon>Liparidae</taxon>
        <taxon>Liparis</taxon>
    </lineage>
</organism>
<dbReference type="EMBL" id="SRLO01001591">
    <property type="protein sequence ID" value="TNN36636.1"/>
    <property type="molecule type" value="Genomic_DNA"/>
</dbReference>
<keyword evidence="2" id="KW-1185">Reference proteome</keyword>
<protein>
    <submittedName>
        <fullName evidence="1">Uncharacterized protein</fullName>
    </submittedName>
</protein>
<proteinExistence type="predicted"/>
<dbReference type="Proteomes" id="UP000314294">
    <property type="component" value="Unassembled WGS sequence"/>
</dbReference>
<name>A0A4Z2F5W6_9TELE</name>
<gene>
    <name evidence="1" type="ORF">EYF80_053195</name>
</gene>
<reference evidence="1 2" key="1">
    <citation type="submission" date="2019-03" db="EMBL/GenBank/DDBJ databases">
        <title>First draft genome of Liparis tanakae, snailfish: a comprehensive survey of snailfish specific genes.</title>
        <authorList>
            <person name="Kim W."/>
            <person name="Song I."/>
            <person name="Jeong J.-H."/>
            <person name="Kim D."/>
            <person name="Kim S."/>
            <person name="Ryu S."/>
            <person name="Song J.Y."/>
            <person name="Lee S.K."/>
        </authorList>
    </citation>
    <scope>NUCLEOTIDE SEQUENCE [LARGE SCALE GENOMIC DNA]</scope>
    <source>
        <tissue evidence="1">Muscle</tissue>
    </source>
</reference>
<evidence type="ECO:0000313" key="2">
    <source>
        <dbReference type="Proteomes" id="UP000314294"/>
    </source>
</evidence>
<accession>A0A4Z2F5W6</accession>
<evidence type="ECO:0000313" key="1">
    <source>
        <dbReference type="EMBL" id="TNN36636.1"/>
    </source>
</evidence>
<comment type="caution">
    <text evidence="1">The sequence shown here is derived from an EMBL/GenBank/DDBJ whole genome shotgun (WGS) entry which is preliminary data.</text>
</comment>